<reference evidence="2 3" key="1">
    <citation type="submission" date="2018-09" db="EMBL/GenBank/DDBJ databases">
        <title>Phylogeny of the Shewanellaceae, and recommendation for two new genera, Pseudoshewanella and Parashewanella.</title>
        <authorList>
            <person name="Wang G."/>
        </authorList>
    </citation>
    <scope>NUCLEOTIDE SEQUENCE [LARGE SCALE GENOMIC DNA]</scope>
    <source>
        <strain evidence="2 3">C51</strain>
    </source>
</reference>
<accession>A0A3L8PXF7</accession>
<protein>
    <submittedName>
        <fullName evidence="2">Uncharacterized protein</fullName>
    </submittedName>
</protein>
<dbReference type="RefSeq" id="WP_121838753.1">
    <property type="nucleotide sequence ID" value="NZ_ML014772.1"/>
</dbReference>
<dbReference type="Proteomes" id="UP000281474">
    <property type="component" value="Unassembled WGS sequence"/>
</dbReference>
<gene>
    <name evidence="2" type="ORF">D5018_09400</name>
</gene>
<sequence>MDVLTLVLTGLSFIYLIAGAIATLYVVISYLLNGYTVFDAPRKPSMPFRYKVSYIFVMLNIFPYFYIAFIKEILSLHKNVALGKAANSG</sequence>
<keyword evidence="1" id="KW-0472">Membrane</keyword>
<keyword evidence="1" id="KW-0812">Transmembrane</keyword>
<dbReference type="OrthoDB" id="5817910at2"/>
<dbReference type="EMBL" id="QZEI01000023">
    <property type="protein sequence ID" value="RLV60010.1"/>
    <property type="molecule type" value="Genomic_DNA"/>
</dbReference>
<evidence type="ECO:0000313" key="3">
    <source>
        <dbReference type="Proteomes" id="UP000281474"/>
    </source>
</evidence>
<evidence type="ECO:0000256" key="1">
    <source>
        <dbReference type="SAM" id="Phobius"/>
    </source>
</evidence>
<keyword evidence="3" id="KW-1185">Reference proteome</keyword>
<feature type="transmembrane region" description="Helical" evidence="1">
    <location>
        <begin position="12"/>
        <end position="32"/>
    </location>
</feature>
<feature type="transmembrane region" description="Helical" evidence="1">
    <location>
        <begin position="52"/>
        <end position="70"/>
    </location>
</feature>
<organism evidence="2 3">
    <name type="scientific">Parashewanella curva</name>
    <dbReference type="NCBI Taxonomy" id="2338552"/>
    <lineage>
        <taxon>Bacteria</taxon>
        <taxon>Pseudomonadati</taxon>
        <taxon>Pseudomonadota</taxon>
        <taxon>Gammaproteobacteria</taxon>
        <taxon>Alteromonadales</taxon>
        <taxon>Shewanellaceae</taxon>
        <taxon>Parashewanella</taxon>
    </lineage>
</organism>
<dbReference type="AlphaFoldDB" id="A0A3L8PXF7"/>
<evidence type="ECO:0000313" key="2">
    <source>
        <dbReference type="EMBL" id="RLV60010.1"/>
    </source>
</evidence>
<keyword evidence="1" id="KW-1133">Transmembrane helix</keyword>
<proteinExistence type="predicted"/>
<name>A0A3L8PXF7_9GAMM</name>
<comment type="caution">
    <text evidence="2">The sequence shown here is derived from an EMBL/GenBank/DDBJ whole genome shotgun (WGS) entry which is preliminary data.</text>
</comment>